<evidence type="ECO:0000256" key="5">
    <source>
        <dbReference type="ARBA" id="ARBA00022512"/>
    </source>
</evidence>
<proteinExistence type="inferred from homology"/>
<keyword evidence="7" id="KW-0063">Aspartyl esterase</keyword>
<dbReference type="GO" id="GO:0030599">
    <property type="term" value="F:pectinesterase activity"/>
    <property type="evidence" value="ECO:0007669"/>
    <property type="project" value="UniProtKB-EC"/>
</dbReference>
<evidence type="ECO:0000256" key="1">
    <source>
        <dbReference type="ARBA" id="ARBA00004191"/>
    </source>
</evidence>
<accession>A0AAW1YKR8</accession>
<protein>
    <recommendedName>
        <fullName evidence="4">pectinesterase</fullName>
        <ecNumber evidence="4">3.1.1.11</ecNumber>
    </recommendedName>
</protein>
<comment type="subcellular location">
    <subcellularLocation>
        <location evidence="1">Secreted</location>
        <location evidence="1">Cell wall</location>
    </subcellularLocation>
</comment>
<keyword evidence="6" id="KW-0378">Hydrolase</keyword>
<keyword evidence="10" id="KW-1185">Reference proteome</keyword>
<evidence type="ECO:0000259" key="8">
    <source>
        <dbReference type="Pfam" id="PF01095"/>
    </source>
</evidence>
<dbReference type="AlphaFoldDB" id="A0AAW1YKR8"/>
<evidence type="ECO:0000256" key="6">
    <source>
        <dbReference type="ARBA" id="ARBA00022801"/>
    </source>
</evidence>
<gene>
    <name evidence="9" type="ORF">M0R45_004747</name>
</gene>
<reference evidence="9 10" key="1">
    <citation type="journal article" date="2023" name="G3 (Bethesda)">
        <title>A chromosome-length genome assembly and annotation of blackberry (Rubus argutus, cv. 'Hillquist').</title>
        <authorList>
            <person name="Bruna T."/>
            <person name="Aryal R."/>
            <person name="Dudchenko O."/>
            <person name="Sargent D.J."/>
            <person name="Mead D."/>
            <person name="Buti M."/>
            <person name="Cavallini A."/>
            <person name="Hytonen T."/>
            <person name="Andres J."/>
            <person name="Pham M."/>
            <person name="Weisz D."/>
            <person name="Mascagni F."/>
            <person name="Usai G."/>
            <person name="Natali L."/>
            <person name="Bassil N."/>
            <person name="Fernandez G.E."/>
            <person name="Lomsadze A."/>
            <person name="Armour M."/>
            <person name="Olukolu B."/>
            <person name="Poorten T."/>
            <person name="Britton C."/>
            <person name="Davik J."/>
            <person name="Ashrafi H."/>
            <person name="Aiden E.L."/>
            <person name="Borodovsky M."/>
            <person name="Worthington M."/>
        </authorList>
    </citation>
    <scope>NUCLEOTIDE SEQUENCE [LARGE SCALE GENOMIC DNA]</scope>
    <source>
        <strain evidence="9">PI 553951</strain>
    </source>
</reference>
<dbReference type="Pfam" id="PF01095">
    <property type="entry name" value="Pectinesterase"/>
    <property type="match status" value="1"/>
</dbReference>
<dbReference type="InterPro" id="IPR011050">
    <property type="entry name" value="Pectin_lyase_fold/virulence"/>
</dbReference>
<name>A0AAW1YKR8_RUBAR</name>
<keyword evidence="5" id="KW-0134">Cell wall</keyword>
<organism evidence="9 10">
    <name type="scientific">Rubus argutus</name>
    <name type="common">Southern blackberry</name>
    <dbReference type="NCBI Taxonomy" id="59490"/>
    <lineage>
        <taxon>Eukaryota</taxon>
        <taxon>Viridiplantae</taxon>
        <taxon>Streptophyta</taxon>
        <taxon>Embryophyta</taxon>
        <taxon>Tracheophyta</taxon>
        <taxon>Spermatophyta</taxon>
        <taxon>Magnoliopsida</taxon>
        <taxon>eudicotyledons</taxon>
        <taxon>Gunneridae</taxon>
        <taxon>Pentapetalae</taxon>
        <taxon>rosids</taxon>
        <taxon>fabids</taxon>
        <taxon>Rosales</taxon>
        <taxon>Rosaceae</taxon>
        <taxon>Rosoideae</taxon>
        <taxon>Rosoideae incertae sedis</taxon>
        <taxon>Rubus</taxon>
    </lineage>
</organism>
<dbReference type="Gene3D" id="2.160.20.10">
    <property type="entry name" value="Single-stranded right-handed beta-helix, Pectin lyase-like"/>
    <property type="match status" value="1"/>
</dbReference>
<dbReference type="PANTHER" id="PTHR31321:SF85">
    <property type="entry name" value="PECTINESTERASE CATALYTIC DOMAIN-CONTAINING PROTEIN"/>
    <property type="match status" value="1"/>
</dbReference>
<dbReference type="SUPFAM" id="SSF51126">
    <property type="entry name" value="Pectin lyase-like"/>
    <property type="match status" value="1"/>
</dbReference>
<comment type="caution">
    <text evidence="9">The sequence shown here is derived from an EMBL/GenBank/DDBJ whole genome shotgun (WGS) entry which is preliminary data.</text>
</comment>
<evidence type="ECO:0000256" key="2">
    <source>
        <dbReference type="ARBA" id="ARBA00005184"/>
    </source>
</evidence>
<dbReference type="PANTHER" id="PTHR31321">
    <property type="entry name" value="ACYL-COA THIOESTER HYDROLASE YBHC-RELATED"/>
    <property type="match status" value="1"/>
</dbReference>
<evidence type="ECO:0000256" key="4">
    <source>
        <dbReference type="ARBA" id="ARBA00013229"/>
    </source>
</evidence>
<keyword evidence="5" id="KW-0964">Secreted</keyword>
<dbReference type="GO" id="GO:0042545">
    <property type="term" value="P:cell wall modification"/>
    <property type="evidence" value="ECO:0007669"/>
    <property type="project" value="InterPro"/>
</dbReference>
<comment type="pathway">
    <text evidence="2">Glycan metabolism; pectin degradation; 2-dehydro-3-deoxy-D-gluconate from pectin: step 1/5.</text>
</comment>
<feature type="domain" description="Pectinesterase catalytic" evidence="8">
    <location>
        <begin position="5"/>
        <end position="149"/>
    </location>
</feature>
<evidence type="ECO:0000256" key="7">
    <source>
        <dbReference type="ARBA" id="ARBA00023085"/>
    </source>
</evidence>
<evidence type="ECO:0000256" key="3">
    <source>
        <dbReference type="ARBA" id="ARBA00008891"/>
    </source>
</evidence>
<comment type="similarity">
    <text evidence="3">Belongs to the pectinesterase family.</text>
</comment>
<dbReference type="GO" id="GO:0045490">
    <property type="term" value="P:pectin catabolic process"/>
    <property type="evidence" value="ECO:0007669"/>
    <property type="project" value="TreeGrafter"/>
</dbReference>
<evidence type="ECO:0000313" key="9">
    <source>
        <dbReference type="EMBL" id="KAK9949214.1"/>
    </source>
</evidence>
<dbReference type="InterPro" id="IPR000070">
    <property type="entry name" value="Pectinesterase_cat"/>
</dbReference>
<evidence type="ECO:0000313" key="10">
    <source>
        <dbReference type="Proteomes" id="UP001457282"/>
    </source>
</evidence>
<sequence length="165" mass="18680">MPEGRHYFYSCNISGAIDFIWGNGQSIYEGCLITSLSDKIGTTGYITAQGREGPNETTGFVFKNCHVSGSGTTFLGRAYRNYSRVLFVGTYMRNVITPEGWSLWTPLQIRYANLITFSEVNCRGPGADISHRISWEKKLSHEEVRYLTNTTSFINQDGWLEKQPK</sequence>
<dbReference type="EC" id="3.1.1.11" evidence="4"/>
<dbReference type="InterPro" id="IPR012334">
    <property type="entry name" value="Pectin_lyas_fold"/>
</dbReference>
<dbReference type="Proteomes" id="UP001457282">
    <property type="component" value="Unassembled WGS sequence"/>
</dbReference>
<dbReference type="EMBL" id="JBEDUW010000001">
    <property type="protein sequence ID" value="KAK9949214.1"/>
    <property type="molecule type" value="Genomic_DNA"/>
</dbReference>